<dbReference type="Proteomes" id="UP001501920">
    <property type="component" value="Chromosome 2"/>
</dbReference>
<dbReference type="GeneTree" id="ENSGT00940000168125"/>
<dbReference type="Gene3D" id="2.60.40.10">
    <property type="entry name" value="Immunoglobulins"/>
    <property type="match status" value="1"/>
</dbReference>
<dbReference type="PANTHER" id="PTHR19256:SF65">
    <property type="entry name" value="T CELL RECEPTOR GAMMA CONSTANT 1-RELATED"/>
    <property type="match status" value="1"/>
</dbReference>
<dbReference type="PANTHER" id="PTHR19256">
    <property type="entry name" value="T-CELL RECEPTOR GAMMA CHAIN"/>
    <property type="match status" value="1"/>
</dbReference>
<keyword evidence="5" id="KW-0675">Receptor</keyword>
<dbReference type="InterPro" id="IPR013106">
    <property type="entry name" value="Ig_V-set"/>
</dbReference>
<keyword evidence="4" id="KW-0472">Membrane</keyword>
<dbReference type="SMART" id="SM00409">
    <property type="entry name" value="IG"/>
    <property type="match status" value="1"/>
</dbReference>
<name>A0AAR2KVJ3_PYGNA</name>
<evidence type="ECO:0000256" key="6">
    <source>
        <dbReference type="ARBA" id="ARBA00023319"/>
    </source>
</evidence>
<protein>
    <recommendedName>
        <fullName evidence="7">Ig-like domain-containing protein</fullName>
    </recommendedName>
</protein>
<evidence type="ECO:0000259" key="7">
    <source>
        <dbReference type="PROSITE" id="PS50835"/>
    </source>
</evidence>
<dbReference type="SMART" id="SM00406">
    <property type="entry name" value="IGv"/>
    <property type="match status" value="1"/>
</dbReference>
<dbReference type="SUPFAM" id="SSF48726">
    <property type="entry name" value="Immunoglobulin"/>
    <property type="match status" value="1"/>
</dbReference>
<keyword evidence="9" id="KW-1185">Reference proteome</keyword>
<evidence type="ECO:0000313" key="9">
    <source>
        <dbReference type="Proteomes" id="UP001501920"/>
    </source>
</evidence>
<feature type="domain" description="Ig-like" evidence="7">
    <location>
        <begin position="29"/>
        <end position="120"/>
    </location>
</feature>
<reference evidence="8 9" key="1">
    <citation type="submission" date="2020-10" db="EMBL/GenBank/DDBJ databases">
        <title>Pygocentrus nattereri (red-bellied piranha) genome, fPygNat1, primary haplotype.</title>
        <authorList>
            <person name="Myers G."/>
            <person name="Meyer A."/>
            <person name="Karagic N."/>
            <person name="Pippel M."/>
            <person name="Winkler S."/>
            <person name="Tracey A."/>
            <person name="Wood J."/>
            <person name="Formenti G."/>
            <person name="Howe K."/>
            <person name="Fedrigo O."/>
            <person name="Jarvis E.D."/>
        </authorList>
    </citation>
    <scope>NUCLEOTIDE SEQUENCE [LARGE SCALE GENOMIC DNA]</scope>
</reference>
<keyword evidence="2" id="KW-0812">Transmembrane</keyword>
<dbReference type="InterPro" id="IPR036179">
    <property type="entry name" value="Ig-like_dom_sf"/>
</dbReference>
<comment type="subcellular location">
    <subcellularLocation>
        <location evidence="1">Membrane</location>
    </subcellularLocation>
</comment>
<evidence type="ECO:0000256" key="3">
    <source>
        <dbReference type="ARBA" id="ARBA00022989"/>
    </source>
</evidence>
<dbReference type="InterPro" id="IPR051117">
    <property type="entry name" value="TRG_var/const_region"/>
</dbReference>
<proteinExistence type="predicted"/>
<sequence length="133" mass="15438">MEIQRAAGFIAVLGLTVEQSQLIWMKPVGKSVYISCKVRDLTTDYIHWYQQKDGDALKRILYIKHDETRPTYDPNFQEAREFSMKVDKKSNAYDLKVQTLKTSHSAVYYCACWDSTVTVTLHILYKNSDSMKS</sequence>
<organism evidence="8 9">
    <name type="scientific">Pygocentrus nattereri</name>
    <name type="common">Red-bellied piranha</name>
    <dbReference type="NCBI Taxonomy" id="42514"/>
    <lineage>
        <taxon>Eukaryota</taxon>
        <taxon>Metazoa</taxon>
        <taxon>Chordata</taxon>
        <taxon>Craniata</taxon>
        <taxon>Vertebrata</taxon>
        <taxon>Euteleostomi</taxon>
        <taxon>Actinopterygii</taxon>
        <taxon>Neopterygii</taxon>
        <taxon>Teleostei</taxon>
        <taxon>Ostariophysi</taxon>
        <taxon>Characiformes</taxon>
        <taxon>Characoidei</taxon>
        <taxon>Pygocentrus</taxon>
    </lineage>
</organism>
<dbReference type="InterPro" id="IPR007110">
    <property type="entry name" value="Ig-like_dom"/>
</dbReference>
<evidence type="ECO:0000256" key="4">
    <source>
        <dbReference type="ARBA" id="ARBA00023136"/>
    </source>
</evidence>
<dbReference type="Pfam" id="PF07686">
    <property type="entry name" value="V-set"/>
    <property type="match status" value="1"/>
</dbReference>
<dbReference type="Ensembl" id="ENSPNAT00000044496.1">
    <property type="protein sequence ID" value="ENSPNAP00000066161.1"/>
    <property type="gene ID" value="ENSPNAG00000034741.1"/>
</dbReference>
<evidence type="ECO:0000256" key="5">
    <source>
        <dbReference type="ARBA" id="ARBA00023170"/>
    </source>
</evidence>
<dbReference type="PROSITE" id="PS50835">
    <property type="entry name" value="IG_LIKE"/>
    <property type="match status" value="1"/>
</dbReference>
<dbReference type="InterPro" id="IPR013783">
    <property type="entry name" value="Ig-like_fold"/>
</dbReference>
<accession>A0AAR2KVJ3</accession>
<keyword evidence="3" id="KW-1133">Transmembrane helix</keyword>
<dbReference type="AlphaFoldDB" id="A0AAR2KVJ3"/>
<dbReference type="GO" id="GO:0016020">
    <property type="term" value="C:membrane"/>
    <property type="evidence" value="ECO:0007669"/>
    <property type="project" value="UniProtKB-SubCell"/>
</dbReference>
<evidence type="ECO:0000256" key="2">
    <source>
        <dbReference type="ARBA" id="ARBA00022692"/>
    </source>
</evidence>
<dbReference type="InterPro" id="IPR003599">
    <property type="entry name" value="Ig_sub"/>
</dbReference>
<keyword evidence="6" id="KW-0393">Immunoglobulin domain</keyword>
<evidence type="ECO:0000313" key="8">
    <source>
        <dbReference type="Ensembl" id="ENSPNAP00000066161.1"/>
    </source>
</evidence>
<reference evidence="8" key="3">
    <citation type="submission" date="2025-09" db="UniProtKB">
        <authorList>
            <consortium name="Ensembl"/>
        </authorList>
    </citation>
    <scope>IDENTIFICATION</scope>
</reference>
<evidence type="ECO:0000256" key="1">
    <source>
        <dbReference type="ARBA" id="ARBA00004370"/>
    </source>
</evidence>
<reference evidence="8" key="2">
    <citation type="submission" date="2025-08" db="UniProtKB">
        <authorList>
            <consortium name="Ensembl"/>
        </authorList>
    </citation>
    <scope>IDENTIFICATION</scope>
</reference>